<keyword evidence="3" id="KW-0812">Transmembrane</keyword>
<dbReference type="SUPFAM" id="SSF57552">
    <property type="entry name" value="Blood coagulation inhibitor (disintegrin)"/>
    <property type="match status" value="1"/>
</dbReference>
<dbReference type="Pfam" id="PF01421">
    <property type="entry name" value="Reprolysin"/>
    <property type="match status" value="1"/>
</dbReference>
<dbReference type="GO" id="GO:0004222">
    <property type="term" value="F:metalloendopeptidase activity"/>
    <property type="evidence" value="ECO:0007669"/>
    <property type="project" value="InterPro"/>
</dbReference>
<dbReference type="Gene3D" id="4.10.70.10">
    <property type="entry name" value="Disintegrin domain"/>
    <property type="match status" value="1"/>
</dbReference>
<reference evidence="6" key="1">
    <citation type="submission" date="2015-04" db="EMBL/GenBank/DDBJ databases">
        <title>The genome sequence of the plant pathogenic Rhizarian Plasmodiophora brassicae reveals insights in its biotrophic life cycle and the origin of chitin synthesis.</title>
        <authorList>
            <person name="Schwelm A."/>
            <person name="Fogelqvist J."/>
            <person name="Knaust A."/>
            <person name="Julke S."/>
            <person name="Lilja T."/>
            <person name="Dhandapani V."/>
            <person name="Bonilla-Rosso G."/>
            <person name="Karlsson M."/>
            <person name="Shevchenko A."/>
            <person name="Choi S.R."/>
            <person name="Kim H.G."/>
            <person name="Park J.Y."/>
            <person name="Lim Y.P."/>
            <person name="Ludwig-Muller J."/>
            <person name="Dixelius C."/>
        </authorList>
    </citation>
    <scope>NUCLEOTIDE SEQUENCE</scope>
    <source>
        <tissue evidence="6">Potato root galls</tissue>
    </source>
</reference>
<feature type="transmembrane region" description="Helical" evidence="3">
    <location>
        <begin position="308"/>
        <end position="333"/>
    </location>
</feature>
<dbReference type="Gene3D" id="3.40.390.10">
    <property type="entry name" value="Collagenase (Catalytic Domain)"/>
    <property type="match status" value="1"/>
</dbReference>
<feature type="binding site" evidence="2">
    <location>
        <position position="35"/>
    </location>
    <ligand>
        <name>Zn(2+)</name>
        <dbReference type="ChEBI" id="CHEBI:29105"/>
        <note>catalytic</note>
    </ligand>
</feature>
<evidence type="ECO:0000256" key="3">
    <source>
        <dbReference type="SAM" id="Phobius"/>
    </source>
</evidence>
<dbReference type="PANTHER" id="PTHR11905">
    <property type="entry name" value="ADAM A DISINTEGRIN AND METALLOPROTEASE DOMAIN"/>
    <property type="match status" value="1"/>
</dbReference>
<keyword evidence="2" id="KW-0862">Zinc</keyword>
<dbReference type="SUPFAM" id="SSF55486">
    <property type="entry name" value="Metalloproteases ('zincins'), catalytic domain"/>
    <property type="match status" value="1"/>
</dbReference>
<dbReference type="FunFam" id="4.10.70.10:FF:000003">
    <property type="entry name" value="Disintegrin and metalloproteinase domain-containing protein 17"/>
    <property type="match status" value="1"/>
</dbReference>
<dbReference type="Pfam" id="PF00200">
    <property type="entry name" value="Disintegrin"/>
    <property type="match status" value="1"/>
</dbReference>
<proteinExistence type="predicted"/>
<organism evidence="6">
    <name type="scientific">Spongospora subterranea</name>
    <dbReference type="NCBI Taxonomy" id="70186"/>
    <lineage>
        <taxon>Eukaryota</taxon>
        <taxon>Sar</taxon>
        <taxon>Rhizaria</taxon>
        <taxon>Endomyxa</taxon>
        <taxon>Phytomyxea</taxon>
        <taxon>Plasmodiophorida</taxon>
        <taxon>Plasmodiophoridae</taxon>
        <taxon>Spongospora</taxon>
    </lineage>
</organism>
<dbReference type="GO" id="GO:0006508">
    <property type="term" value="P:proteolysis"/>
    <property type="evidence" value="ECO:0007669"/>
    <property type="project" value="InterPro"/>
</dbReference>
<protein>
    <recommendedName>
        <fullName evidence="7">Disintegrin domain-containing protein</fullName>
    </recommendedName>
</protein>
<dbReference type="InterPro" id="IPR001590">
    <property type="entry name" value="Peptidase_M12B"/>
</dbReference>
<feature type="binding site" evidence="2">
    <location>
        <position position="41"/>
    </location>
    <ligand>
        <name>Zn(2+)</name>
        <dbReference type="ChEBI" id="CHEBI:29105"/>
        <note>catalytic</note>
    </ligand>
</feature>
<dbReference type="GO" id="GO:0046872">
    <property type="term" value="F:metal ion binding"/>
    <property type="evidence" value="ECO:0007669"/>
    <property type="project" value="UniProtKB-KW"/>
</dbReference>
<keyword evidence="2" id="KW-0479">Metal-binding</keyword>
<accession>A0A0H5RC03</accession>
<evidence type="ECO:0000256" key="2">
    <source>
        <dbReference type="PROSITE-ProRule" id="PRU00276"/>
    </source>
</evidence>
<evidence type="ECO:0000313" key="6">
    <source>
        <dbReference type="EMBL" id="CRZ06029.1"/>
    </source>
</evidence>
<dbReference type="Gene3D" id="3.40.1620.60">
    <property type="match status" value="1"/>
</dbReference>
<feature type="active site" evidence="2">
    <location>
        <position position="32"/>
    </location>
</feature>
<dbReference type="InterPro" id="IPR024079">
    <property type="entry name" value="MetalloPept_cat_dom_sf"/>
</dbReference>
<dbReference type="EMBL" id="HACM01005587">
    <property type="protein sequence ID" value="CRZ06029.1"/>
    <property type="molecule type" value="Transcribed_RNA"/>
</dbReference>
<sequence>MDTVCKEGNNAVGVVESTTRIPSYHAQIFAHELGHNLGLAHDDRKGFIMSPSSSSWSYSTEFSPSSTSAFNNGHMAACLSSSRQLPLGKTCGNGFIDPGEECDPGLQSDDCCESCKIVRPRCRCANSEACCDNGQYKKKGSVCRSSRNTQCDVPETCSGQSGHCPEDVFLPSSNMCTDWMGAASNCYLGVCILSRDGQCSSANVPGSASLTKAEFPIDVKARSCPTTSLCSRLHCRSSSEDRSCDQLWSNAPNDGSPCGNNGPIDSSRVCVSGYCVESTIASNKTFTCNSGDAICVADDLSLIAQRPVWSTIISVVVASVLILSFLLCACALCNRRRGAQPRNSSQNHIQMQAA</sequence>
<dbReference type="PANTHER" id="PTHR11905:SF159">
    <property type="entry name" value="ADAM METALLOPROTEASE"/>
    <property type="match status" value="1"/>
</dbReference>
<keyword evidence="3" id="KW-1133">Transmembrane helix</keyword>
<keyword evidence="3" id="KW-0472">Membrane</keyword>
<feature type="binding site" evidence="2">
    <location>
        <position position="31"/>
    </location>
    <ligand>
        <name>Zn(2+)</name>
        <dbReference type="ChEBI" id="CHEBI:29105"/>
        <note>catalytic</note>
    </ligand>
</feature>
<name>A0A0H5RC03_9EUKA</name>
<dbReference type="InterPro" id="IPR036436">
    <property type="entry name" value="Disintegrin_dom_sf"/>
</dbReference>
<evidence type="ECO:0000259" key="5">
    <source>
        <dbReference type="PROSITE" id="PS50215"/>
    </source>
</evidence>
<evidence type="ECO:0000256" key="1">
    <source>
        <dbReference type="ARBA" id="ARBA00023157"/>
    </source>
</evidence>
<dbReference type="PROSITE" id="PS50215">
    <property type="entry name" value="ADAM_MEPRO"/>
    <property type="match status" value="1"/>
</dbReference>
<feature type="domain" description="Disintegrin" evidence="4">
    <location>
        <begin position="88"/>
        <end position="172"/>
    </location>
</feature>
<evidence type="ECO:0008006" key="7">
    <source>
        <dbReference type="Google" id="ProtNLM"/>
    </source>
</evidence>
<dbReference type="PROSITE" id="PS50214">
    <property type="entry name" value="DISINTEGRIN_2"/>
    <property type="match status" value="1"/>
</dbReference>
<dbReference type="SMART" id="SM00050">
    <property type="entry name" value="DISIN"/>
    <property type="match status" value="1"/>
</dbReference>
<feature type="domain" description="Peptidase M12B" evidence="5">
    <location>
        <begin position="1"/>
        <end position="72"/>
    </location>
</feature>
<dbReference type="InterPro" id="IPR001762">
    <property type="entry name" value="Disintegrin_dom"/>
</dbReference>
<evidence type="ECO:0000259" key="4">
    <source>
        <dbReference type="PROSITE" id="PS50214"/>
    </source>
</evidence>
<dbReference type="AlphaFoldDB" id="A0A0H5RC03"/>
<keyword evidence="1" id="KW-1015">Disulfide bond</keyword>
<comment type="caution">
    <text evidence="2">Lacks conserved residue(s) required for the propagation of feature annotation.</text>
</comment>